<accession>A0A365R1Y4</accession>
<evidence type="ECO:0008006" key="6">
    <source>
        <dbReference type="Google" id="ProtNLM"/>
    </source>
</evidence>
<dbReference type="Proteomes" id="UP000252458">
    <property type="component" value="Unassembled WGS sequence"/>
</dbReference>
<dbReference type="SUPFAM" id="SSF143011">
    <property type="entry name" value="RelE-like"/>
    <property type="match status" value="1"/>
</dbReference>
<dbReference type="PANTHER" id="PTHR35601">
    <property type="entry name" value="TOXIN RELE"/>
    <property type="match status" value="1"/>
</dbReference>
<keyword evidence="5" id="KW-1185">Reference proteome</keyword>
<dbReference type="Pfam" id="PF05016">
    <property type="entry name" value="ParE_toxin"/>
    <property type="match status" value="1"/>
</dbReference>
<comment type="caution">
    <text evidence="4">The sequence shown here is derived from an EMBL/GenBank/DDBJ whole genome shotgun (WGS) entry which is preliminary data.</text>
</comment>
<evidence type="ECO:0000313" key="4">
    <source>
        <dbReference type="EMBL" id="RBB42494.1"/>
    </source>
</evidence>
<reference evidence="4 5" key="1">
    <citation type="submission" date="2018-06" db="EMBL/GenBank/DDBJ databases">
        <title>Draft genome sequence of Burkholderia reimsis strain BE51 isolated from a French agricultural soil.</title>
        <authorList>
            <person name="Esmaeel Q."/>
        </authorList>
    </citation>
    <scope>NUCLEOTIDE SEQUENCE [LARGE SCALE GENOMIC DNA]</scope>
    <source>
        <strain evidence="4 5">BE51</strain>
    </source>
</reference>
<proteinExistence type="inferred from homology"/>
<dbReference type="Gene3D" id="3.30.2310.20">
    <property type="entry name" value="RelE-like"/>
    <property type="match status" value="1"/>
</dbReference>
<organism evidence="4 5">
    <name type="scientific">Burkholderia reimsis</name>
    <dbReference type="NCBI Taxonomy" id="2234132"/>
    <lineage>
        <taxon>Bacteria</taxon>
        <taxon>Pseudomonadati</taxon>
        <taxon>Pseudomonadota</taxon>
        <taxon>Betaproteobacteria</taxon>
        <taxon>Burkholderiales</taxon>
        <taxon>Burkholderiaceae</taxon>
        <taxon>Burkholderia</taxon>
    </lineage>
</organism>
<sequence>MTFECALLEPALKAWKKLDRTVRDRFEARLAERLENPRIPSARPRGQLERDKIGLRSVRYCLVYEVREAEVVVRVVAMWRRERDAVCLAAMKCQCDTRCGLGVSRLVSSNRPVPPVRPSLPAHPASSRRRRG</sequence>
<evidence type="ECO:0000256" key="2">
    <source>
        <dbReference type="ARBA" id="ARBA00022649"/>
    </source>
</evidence>
<gene>
    <name evidence="4" type="ORF">DPV79_04700</name>
</gene>
<dbReference type="EMBL" id="QMFZ01000002">
    <property type="protein sequence ID" value="RBB42494.1"/>
    <property type="molecule type" value="Genomic_DNA"/>
</dbReference>
<feature type="region of interest" description="Disordered" evidence="3">
    <location>
        <begin position="110"/>
        <end position="132"/>
    </location>
</feature>
<evidence type="ECO:0000313" key="5">
    <source>
        <dbReference type="Proteomes" id="UP000252458"/>
    </source>
</evidence>
<dbReference type="InterPro" id="IPR007712">
    <property type="entry name" value="RelE/ParE_toxin"/>
</dbReference>
<evidence type="ECO:0000256" key="1">
    <source>
        <dbReference type="ARBA" id="ARBA00006226"/>
    </source>
</evidence>
<keyword evidence="2" id="KW-1277">Toxin-antitoxin system</keyword>
<dbReference type="InterPro" id="IPR035093">
    <property type="entry name" value="RelE/ParE_toxin_dom_sf"/>
</dbReference>
<dbReference type="AlphaFoldDB" id="A0A365R1Y4"/>
<comment type="similarity">
    <text evidence="1">Belongs to the RelE toxin family.</text>
</comment>
<evidence type="ECO:0000256" key="3">
    <source>
        <dbReference type="SAM" id="MobiDB-lite"/>
    </source>
</evidence>
<name>A0A365R1Y4_9BURK</name>
<dbReference type="PANTHER" id="PTHR35601:SF1">
    <property type="entry name" value="TOXIN RELE"/>
    <property type="match status" value="1"/>
</dbReference>
<protein>
    <recommendedName>
        <fullName evidence="6">Type II toxin-antitoxin system RelE/ParE family toxin</fullName>
    </recommendedName>
</protein>